<protein>
    <submittedName>
        <fullName evidence="2">Uncharacterized protein</fullName>
    </submittedName>
</protein>
<reference evidence="2 3" key="1">
    <citation type="submission" date="2021-04" db="EMBL/GenBank/DDBJ databases">
        <title>Complete genome sequence of Stygiolobus sp. KN-1.</title>
        <authorList>
            <person name="Nakamura K."/>
            <person name="Sakai H."/>
            <person name="Kurosawa N."/>
        </authorList>
    </citation>
    <scope>NUCLEOTIDE SEQUENCE [LARGE SCALE GENOMIC DNA]</scope>
    <source>
        <strain evidence="2 3">KN-1</strain>
    </source>
</reference>
<name>A0A8D5U8L8_9CREN</name>
<accession>A0A8D5U8L8</accession>
<keyword evidence="3" id="KW-1185">Reference proteome</keyword>
<feature type="region of interest" description="Disordered" evidence="1">
    <location>
        <begin position="78"/>
        <end position="109"/>
    </location>
</feature>
<dbReference type="Proteomes" id="UP000825123">
    <property type="component" value="Chromosome"/>
</dbReference>
<dbReference type="AlphaFoldDB" id="A0A8D5U8L8"/>
<dbReference type="EMBL" id="AP024597">
    <property type="protein sequence ID" value="BCU70957.1"/>
    <property type="molecule type" value="Genomic_DNA"/>
</dbReference>
<dbReference type="RefSeq" id="WP_221287663.1">
    <property type="nucleotide sequence ID" value="NZ_AP024597.1"/>
</dbReference>
<gene>
    <name evidence="2" type="ORF">KN1_22540</name>
</gene>
<dbReference type="KEGG" id="csty:KN1_22540"/>
<proteinExistence type="predicted"/>
<evidence type="ECO:0000313" key="3">
    <source>
        <dbReference type="Proteomes" id="UP000825123"/>
    </source>
</evidence>
<sequence length="109" mass="12823">MKVVKYHLTAQIIRGDKEEKIERKFRHLKNAKEFVRELTSKGEVKCGEYSQQNGLLTRECNGEKLTIKVEIRTERIKKIKKEKEEKGKKETSEEKKEASKEEPKQTESS</sequence>
<organism evidence="2 3">
    <name type="scientific">Stygiolobus caldivivus</name>
    <dbReference type="NCBI Taxonomy" id="2824673"/>
    <lineage>
        <taxon>Archaea</taxon>
        <taxon>Thermoproteota</taxon>
        <taxon>Thermoprotei</taxon>
        <taxon>Sulfolobales</taxon>
        <taxon>Sulfolobaceae</taxon>
        <taxon>Stygiolobus</taxon>
    </lineage>
</organism>
<evidence type="ECO:0000256" key="1">
    <source>
        <dbReference type="SAM" id="MobiDB-lite"/>
    </source>
</evidence>
<dbReference type="GeneID" id="66163985"/>
<evidence type="ECO:0000313" key="2">
    <source>
        <dbReference type="EMBL" id="BCU70957.1"/>
    </source>
</evidence>